<evidence type="ECO:0000256" key="2">
    <source>
        <dbReference type="ARBA" id="ARBA00012438"/>
    </source>
</evidence>
<keyword evidence="3" id="KW-0597">Phosphoprotein</keyword>
<feature type="transmembrane region" description="Helical" evidence="7">
    <location>
        <begin position="282"/>
        <end position="302"/>
    </location>
</feature>
<keyword evidence="7" id="KW-1133">Transmembrane helix</keyword>
<dbReference type="SMART" id="SM00062">
    <property type="entry name" value="PBPb"/>
    <property type="match status" value="1"/>
</dbReference>
<feature type="domain" description="PAS" evidence="8">
    <location>
        <begin position="731"/>
        <end position="772"/>
    </location>
</feature>
<evidence type="ECO:0000259" key="9">
    <source>
        <dbReference type="PROSITE" id="PS50113"/>
    </source>
</evidence>
<dbReference type="SMART" id="SM00091">
    <property type="entry name" value="PAS"/>
    <property type="match status" value="4"/>
</dbReference>
<dbReference type="GO" id="GO:0004673">
    <property type="term" value="F:protein histidine kinase activity"/>
    <property type="evidence" value="ECO:0007669"/>
    <property type="project" value="UniProtKB-EC"/>
</dbReference>
<dbReference type="AlphaFoldDB" id="A0A2V2MUP8"/>
<evidence type="ECO:0000313" key="11">
    <source>
        <dbReference type="Proteomes" id="UP000245934"/>
    </source>
</evidence>
<dbReference type="CDD" id="cd00130">
    <property type="entry name" value="PAS"/>
    <property type="match status" value="3"/>
</dbReference>
<dbReference type="Pfam" id="PF08447">
    <property type="entry name" value="PAS_3"/>
    <property type="match status" value="2"/>
</dbReference>
<evidence type="ECO:0000256" key="3">
    <source>
        <dbReference type="ARBA" id="ARBA00022553"/>
    </source>
</evidence>
<gene>
    <name evidence="10" type="ORF">DLD82_12870</name>
</gene>
<dbReference type="Pfam" id="PF00497">
    <property type="entry name" value="SBP_bac_3"/>
    <property type="match status" value="1"/>
</dbReference>
<dbReference type="PROSITE" id="PS50113">
    <property type="entry name" value="PAC"/>
    <property type="match status" value="2"/>
</dbReference>
<dbReference type="GO" id="GO:0006355">
    <property type="term" value="P:regulation of DNA-templated transcription"/>
    <property type="evidence" value="ECO:0007669"/>
    <property type="project" value="InterPro"/>
</dbReference>
<dbReference type="PROSITE" id="PS50112">
    <property type="entry name" value="PAS"/>
    <property type="match status" value="4"/>
</dbReference>
<name>A0A2V2MUP8_9EURY</name>
<feature type="coiled-coil region" evidence="6">
    <location>
        <begin position="693"/>
        <end position="734"/>
    </location>
</feature>
<dbReference type="InterPro" id="IPR035965">
    <property type="entry name" value="PAS-like_dom_sf"/>
</dbReference>
<dbReference type="InterPro" id="IPR013655">
    <property type="entry name" value="PAS_fold_3"/>
</dbReference>
<keyword evidence="11" id="KW-1185">Reference proteome</keyword>
<accession>A0A2V2MUP8</accession>
<sequence>MDTVIRSRPGVTIFCRLPTLLIRYATWVIVSIILISLLSPVLSDTIRDTRNFEYWADENYPPFEFKDEDGNAAGFSVDIMKAIAKEEGFSVNITPHPWDEIKDALTNDSIDFSGTMAYDINRTDRFAFSVPIITLNWYLYVPDNSGISSLDEVQGKRIVLAKGDIWEEKMRLNPFPAQVYVATDYRQQLTLLSQGKFDAAIINKPVASYLMEKLGINNIKPVGDPIERLDLCIASHISHPEQIGMINEGIVIITRNGRYNEIQNYWFAPLEYQYESELFQKVFFYVIIPSIFIILVIFTWLWSVRKIVVLKTAELQQSEKRYTLTLEAINDGLWDLNIKTGKTFFSPQYYRMAGYEPDDFPSDLENWLSRIHDSDVKRVKEALSKTLADGRVKYQVEFRFQKADGSFMWTLTRGKVVEYDSDNKPLRMVGTHTDITDLKNAELKLKESQRTLNTLIDNLEGMVYRCLNDPNWTMVYLSDGVLSLTGYEKEEVLYNRVQSYAMIIHPDDQDMVWDFVQKGVEENKPYRIIYRIISKNGDVKWVWEQGRGVFEDKTLVALEGYIADITKETLRQKTLEKMEYSLEHLNEGIIWFDAGGRIFEMNISCKKLIGQTGDSISDTTIFSLPFILPTDSWTNLMEKAKDNSSSVCDAVLKTGDERQYFRINTSYCEFGEENVFCSIIEDHTAETRSQFEILSQKETLESMNEELLSNEEELRQNYEELNNIKQALQISEKKYRAIFEDAVLGIFQTSLSGDLIEYNSAFAVIFGFSSPQEMKTALDNPDTISFSFSKNWVNALQKTLIDREIQGVELKETRCDGTDVWISMNVKAVRDEDGQILLFEGSIEDISRRINAELENERALIQIKKNIAELTLLNDGIRNPLTIIEIIAEDLIPEKQKAISFQVKKIDSLITQLDNRWVESLKIIQYLKKHHEIDYSDDFNG</sequence>
<dbReference type="Pfam" id="PF00989">
    <property type="entry name" value="PAS"/>
    <property type="match status" value="1"/>
</dbReference>
<organism evidence="10 11">
    <name type="scientific">Methanospirillum stamsii</name>
    <dbReference type="NCBI Taxonomy" id="1277351"/>
    <lineage>
        <taxon>Archaea</taxon>
        <taxon>Methanobacteriati</taxon>
        <taxon>Methanobacteriota</taxon>
        <taxon>Stenosarchaea group</taxon>
        <taxon>Methanomicrobia</taxon>
        <taxon>Methanomicrobiales</taxon>
        <taxon>Methanospirillaceae</taxon>
        <taxon>Methanospirillum</taxon>
    </lineage>
</organism>
<keyword evidence="5" id="KW-0418">Kinase</keyword>
<dbReference type="PANTHER" id="PTHR43304:SF1">
    <property type="entry name" value="PAC DOMAIN-CONTAINING PROTEIN"/>
    <property type="match status" value="1"/>
</dbReference>
<feature type="domain" description="PAC" evidence="9">
    <location>
        <begin position="806"/>
        <end position="858"/>
    </location>
</feature>
<evidence type="ECO:0000256" key="7">
    <source>
        <dbReference type="SAM" id="Phobius"/>
    </source>
</evidence>
<evidence type="ECO:0000313" key="10">
    <source>
        <dbReference type="EMBL" id="PWR71904.1"/>
    </source>
</evidence>
<dbReference type="InterPro" id="IPR000014">
    <property type="entry name" value="PAS"/>
</dbReference>
<keyword evidence="7" id="KW-0472">Membrane</keyword>
<reference evidence="10 11" key="1">
    <citation type="submission" date="2018-05" db="EMBL/GenBank/DDBJ databases">
        <title>Draft genome of Methanospirillum stamsii Pt1.</title>
        <authorList>
            <person name="Dueholm M.S."/>
            <person name="Nielsen P.H."/>
            <person name="Bakmann L.F."/>
            <person name="Otzen D.E."/>
        </authorList>
    </citation>
    <scope>NUCLEOTIDE SEQUENCE [LARGE SCALE GENOMIC DNA]</scope>
    <source>
        <strain evidence="10 11">Pt1</strain>
    </source>
</reference>
<dbReference type="EMBL" id="QGMZ01000028">
    <property type="protein sequence ID" value="PWR71904.1"/>
    <property type="molecule type" value="Genomic_DNA"/>
</dbReference>
<feature type="transmembrane region" description="Helical" evidence="7">
    <location>
        <begin position="20"/>
        <end position="42"/>
    </location>
</feature>
<dbReference type="CDD" id="cd13704">
    <property type="entry name" value="PBP2_HisK"/>
    <property type="match status" value="1"/>
</dbReference>
<dbReference type="Gene3D" id="3.30.450.20">
    <property type="entry name" value="PAS domain"/>
    <property type="match status" value="4"/>
</dbReference>
<dbReference type="GeneID" id="97610120"/>
<dbReference type="OrthoDB" id="106933at2157"/>
<keyword evidence="7" id="KW-0812">Transmembrane</keyword>
<comment type="catalytic activity">
    <reaction evidence="1">
        <text>ATP + protein L-histidine = ADP + protein N-phospho-L-histidine.</text>
        <dbReference type="EC" id="2.7.13.3"/>
    </reaction>
</comment>
<keyword evidence="6" id="KW-0175">Coiled coil</keyword>
<evidence type="ECO:0000256" key="4">
    <source>
        <dbReference type="ARBA" id="ARBA00022679"/>
    </source>
</evidence>
<protein>
    <recommendedName>
        <fullName evidence="2">histidine kinase</fullName>
        <ecNumber evidence="2">2.7.13.3</ecNumber>
    </recommendedName>
</protein>
<dbReference type="Proteomes" id="UP000245934">
    <property type="component" value="Unassembled WGS sequence"/>
</dbReference>
<evidence type="ECO:0000256" key="5">
    <source>
        <dbReference type="ARBA" id="ARBA00022777"/>
    </source>
</evidence>
<dbReference type="InterPro" id="IPR013767">
    <property type="entry name" value="PAS_fold"/>
</dbReference>
<evidence type="ECO:0000256" key="1">
    <source>
        <dbReference type="ARBA" id="ARBA00000085"/>
    </source>
</evidence>
<dbReference type="SUPFAM" id="SSF55785">
    <property type="entry name" value="PYP-like sensor domain (PAS domain)"/>
    <property type="match status" value="3"/>
</dbReference>
<dbReference type="EC" id="2.7.13.3" evidence="2"/>
<feature type="domain" description="PAS" evidence="8">
    <location>
        <begin position="574"/>
        <end position="631"/>
    </location>
</feature>
<keyword evidence="4" id="KW-0808">Transferase</keyword>
<dbReference type="InterPro" id="IPR000700">
    <property type="entry name" value="PAS-assoc_C"/>
</dbReference>
<dbReference type="RefSeq" id="WP_109941536.1">
    <property type="nucleotide sequence ID" value="NZ_CP176366.1"/>
</dbReference>
<dbReference type="SUPFAM" id="SSF53850">
    <property type="entry name" value="Periplasmic binding protein-like II"/>
    <property type="match status" value="1"/>
</dbReference>
<dbReference type="NCBIfam" id="TIGR00229">
    <property type="entry name" value="sensory_box"/>
    <property type="match status" value="3"/>
</dbReference>
<feature type="domain" description="PAS" evidence="8">
    <location>
        <begin position="318"/>
        <end position="390"/>
    </location>
</feature>
<proteinExistence type="predicted"/>
<dbReference type="InterPro" id="IPR001610">
    <property type="entry name" value="PAC"/>
</dbReference>
<dbReference type="PANTHER" id="PTHR43304">
    <property type="entry name" value="PHYTOCHROME-LIKE PROTEIN CPH1"/>
    <property type="match status" value="1"/>
</dbReference>
<dbReference type="SMART" id="SM00086">
    <property type="entry name" value="PAC"/>
    <property type="match status" value="3"/>
</dbReference>
<comment type="caution">
    <text evidence="10">The sequence shown here is derived from an EMBL/GenBank/DDBJ whole genome shotgun (WGS) entry which is preliminary data.</text>
</comment>
<dbReference type="InterPro" id="IPR001638">
    <property type="entry name" value="Solute-binding_3/MltF_N"/>
</dbReference>
<dbReference type="InterPro" id="IPR052162">
    <property type="entry name" value="Sensor_kinase/Photoreceptor"/>
</dbReference>
<dbReference type="Gene3D" id="3.40.190.10">
    <property type="entry name" value="Periplasmic binding protein-like II"/>
    <property type="match status" value="2"/>
</dbReference>
<evidence type="ECO:0000256" key="6">
    <source>
        <dbReference type="SAM" id="Coils"/>
    </source>
</evidence>
<feature type="domain" description="PAS" evidence="8">
    <location>
        <begin position="448"/>
        <end position="523"/>
    </location>
</feature>
<evidence type="ECO:0000259" key="8">
    <source>
        <dbReference type="PROSITE" id="PS50112"/>
    </source>
</evidence>
<feature type="domain" description="PAC" evidence="9">
    <location>
        <begin position="394"/>
        <end position="447"/>
    </location>
</feature>